<dbReference type="Gene3D" id="3.10.450.50">
    <property type="match status" value="1"/>
</dbReference>
<accession>A0A9X3XEQ8</accession>
<reference evidence="1 2" key="1">
    <citation type="submission" date="2021-04" db="EMBL/GenBank/DDBJ databases">
        <title>Genome analysis of Polyangium sp.</title>
        <authorList>
            <person name="Li Y."/>
            <person name="Wang J."/>
        </authorList>
    </citation>
    <scope>NUCLEOTIDE SEQUENCE [LARGE SCALE GENOMIC DNA]</scope>
    <source>
        <strain evidence="1 2">SDU14</strain>
    </source>
</reference>
<protein>
    <submittedName>
        <fullName evidence="1">SEC-C domain-containing protein</fullName>
    </submittedName>
</protein>
<evidence type="ECO:0000313" key="2">
    <source>
        <dbReference type="Proteomes" id="UP001151081"/>
    </source>
</evidence>
<dbReference type="EMBL" id="JAGTJJ010000051">
    <property type="protein sequence ID" value="MDC3987303.1"/>
    <property type="molecule type" value="Genomic_DNA"/>
</dbReference>
<organism evidence="1 2">
    <name type="scientific">Polyangium jinanense</name>
    <dbReference type="NCBI Taxonomy" id="2829994"/>
    <lineage>
        <taxon>Bacteria</taxon>
        <taxon>Pseudomonadati</taxon>
        <taxon>Myxococcota</taxon>
        <taxon>Polyangia</taxon>
        <taxon>Polyangiales</taxon>
        <taxon>Polyangiaceae</taxon>
        <taxon>Polyangium</taxon>
    </lineage>
</organism>
<dbReference type="Proteomes" id="UP001151081">
    <property type="component" value="Unassembled WGS sequence"/>
</dbReference>
<name>A0A9X3XEQ8_9BACT</name>
<dbReference type="InterPro" id="IPR004027">
    <property type="entry name" value="SEC_C_motif"/>
</dbReference>
<evidence type="ECO:0000313" key="1">
    <source>
        <dbReference type="EMBL" id="MDC3987303.1"/>
    </source>
</evidence>
<dbReference type="SUPFAM" id="SSF103642">
    <property type="entry name" value="Sec-C motif"/>
    <property type="match status" value="1"/>
</dbReference>
<sequence length="408" mass="46387">MRRRGSPASAPSFASNLTSFLFCQNPSSVKLGRNVLCWCGSGKKYKRCHLDRESEMRPNPWEIAEKIRTEFSWKTCLHPQAGSHTCNGPSIRAHTIRRAADLARIARRGHVYYVAPDFQTLNRTGGKAEPRLVGINRASTFTGFCARHDSALFAPLETDEFRCTPEQAHRLLYRPVAHELYKKIAQQRSTAVFRDIDRGRDYADQVIVQQWCDHRSLGTDAAIRHLAELKAMLDEELARQQYEKMRALIIDLDRTPDVLCAGVTQPDFSFDGVLLQDLSDTIRPALSVGFNILATSTGGMVVFVWHSEMGGPARRLLDSLIRLPVQEIPHAAIRFAFENFENLYLRPEWWEGLGRQHRERLTERMMSIVPFPARLEDDGMRAIAWQVMGLYELHDGILRPLSSTLASV</sequence>
<comment type="caution">
    <text evidence="1">The sequence shown here is derived from an EMBL/GenBank/DDBJ whole genome shotgun (WGS) entry which is preliminary data.</text>
</comment>
<keyword evidence="2" id="KW-1185">Reference proteome</keyword>
<proteinExistence type="predicted"/>
<gene>
    <name evidence="1" type="ORF">KEG57_42940</name>
</gene>
<dbReference type="Pfam" id="PF02810">
    <property type="entry name" value="SEC-C"/>
    <property type="match status" value="1"/>
</dbReference>
<dbReference type="AlphaFoldDB" id="A0A9X3XEQ8"/>